<dbReference type="PANTHER" id="PTHR34858">
    <property type="entry name" value="CYSO-CYSTEINE PEPTIDASE"/>
    <property type="match status" value="1"/>
</dbReference>
<evidence type="ECO:0000313" key="9">
    <source>
        <dbReference type="EMBL" id="MDP8186984.1"/>
    </source>
</evidence>
<name>A0AAW8CH66_9PAST</name>
<dbReference type="RefSeq" id="WP_211598962.1">
    <property type="nucleotide sequence ID" value="NZ_JAGRQI010000019.1"/>
</dbReference>
<dbReference type="InterPro" id="IPR038765">
    <property type="entry name" value="Papain-like_cys_pep_sf"/>
</dbReference>
<dbReference type="CDD" id="cd08073">
    <property type="entry name" value="MPN_NLPC_P60"/>
    <property type="match status" value="1"/>
</dbReference>
<sequence>MKIPNDVKKKILDHAEQCKPQESCGFVISDGEETLYFPCENIADNPVNFFEVSSEDLIEAEQKGEIVAFVHSHPDTEEEKGLPYLSTADRECQLRMQLDFWLVVNGEIKQFRNIAPLLGRQFKNNKQDCRNILLDCYMLAGIDVPDDVKYEFNWFETSNLYEENLIRFGCEKLAHNETPQLGDIVMVQIGADVPNHAGIYLGNQLMLHHSEGRLSARVPYDGFWLDCTHSIWRYKEWQKLNFTAILNDLQITRR</sequence>
<dbReference type="GO" id="GO:0008234">
    <property type="term" value="F:cysteine-type peptidase activity"/>
    <property type="evidence" value="ECO:0007669"/>
    <property type="project" value="UniProtKB-KW"/>
</dbReference>
<dbReference type="SUPFAM" id="SSF54001">
    <property type="entry name" value="Cysteine proteinases"/>
    <property type="match status" value="1"/>
</dbReference>
<dbReference type="PANTHER" id="PTHR34858:SF1">
    <property type="entry name" value="CYSO-CYSTEINE PEPTIDASE"/>
    <property type="match status" value="1"/>
</dbReference>
<evidence type="ECO:0000256" key="4">
    <source>
        <dbReference type="ARBA" id="ARBA00022801"/>
    </source>
</evidence>
<protein>
    <submittedName>
        <fullName evidence="9">C40 family peptidase</fullName>
    </submittedName>
</protein>
<comment type="similarity">
    <text evidence="1">Belongs to the peptidase C40 family.</text>
</comment>
<organism evidence="9 10">
    <name type="scientific">Pasteurella atlantica</name>
    <dbReference type="NCBI Taxonomy" id="2827233"/>
    <lineage>
        <taxon>Bacteria</taxon>
        <taxon>Pseudomonadati</taxon>
        <taxon>Pseudomonadota</taxon>
        <taxon>Gammaproteobacteria</taxon>
        <taxon>Pasteurellales</taxon>
        <taxon>Pasteurellaceae</taxon>
        <taxon>Pasteurella</taxon>
    </lineage>
</organism>
<accession>A0AAW8CH66</accession>
<keyword evidence="4" id="KW-0378">Hydrolase</keyword>
<feature type="domain" description="NlpC/P60" evidence="8">
    <location>
        <begin position="97"/>
        <end position="235"/>
    </location>
</feature>
<evidence type="ECO:0000256" key="2">
    <source>
        <dbReference type="ARBA" id="ARBA00022670"/>
    </source>
</evidence>
<dbReference type="Pfam" id="PF00877">
    <property type="entry name" value="NLPC_P60"/>
    <property type="match status" value="1"/>
</dbReference>
<keyword evidence="6" id="KW-0862">Zinc</keyword>
<dbReference type="InterPro" id="IPR051929">
    <property type="entry name" value="VirAsm_ModProt"/>
</dbReference>
<gene>
    <name evidence="9" type="ORF">QJU78_04235</name>
</gene>
<comment type="caution">
    <text evidence="9">The sequence shown here is derived from an EMBL/GenBank/DDBJ whole genome shotgun (WGS) entry which is preliminary data.</text>
</comment>
<dbReference type="AlphaFoldDB" id="A0AAW8CH66"/>
<keyword evidence="5" id="KW-0788">Thiol protease</keyword>
<evidence type="ECO:0000256" key="7">
    <source>
        <dbReference type="ARBA" id="ARBA00023049"/>
    </source>
</evidence>
<evidence type="ECO:0000313" key="10">
    <source>
        <dbReference type="Proteomes" id="UP001230466"/>
    </source>
</evidence>
<dbReference type="Gene3D" id="3.90.1720.10">
    <property type="entry name" value="endopeptidase domain like (from Nostoc punctiforme)"/>
    <property type="match status" value="1"/>
</dbReference>
<evidence type="ECO:0000259" key="8">
    <source>
        <dbReference type="PROSITE" id="PS51935"/>
    </source>
</evidence>
<proteinExistence type="inferred from homology"/>
<dbReference type="Gene3D" id="3.40.140.10">
    <property type="entry name" value="Cytidine Deaminase, domain 2"/>
    <property type="match status" value="1"/>
</dbReference>
<dbReference type="GO" id="GO:0008235">
    <property type="term" value="F:metalloexopeptidase activity"/>
    <property type="evidence" value="ECO:0007669"/>
    <property type="project" value="TreeGrafter"/>
</dbReference>
<evidence type="ECO:0000256" key="6">
    <source>
        <dbReference type="ARBA" id="ARBA00022833"/>
    </source>
</evidence>
<dbReference type="PROSITE" id="PS51935">
    <property type="entry name" value="NLPC_P60"/>
    <property type="match status" value="1"/>
</dbReference>
<dbReference type="Proteomes" id="UP001230466">
    <property type="component" value="Unassembled WGS sequence"/>
</dbReference>
<evidence type="ECO:0000256" key="3">
    <source>
        <dbReference type="ARBA" id="ARBA00022723"/>
    </source>
</evidence>
<evidence type="ECO:0000256" key="1">
    <source>
        <dbReference type="ARBA" id="ARBA00007074"/>
    </source>
</evidence>
<reference evidence="9" key="1">
    <citation type="journal article" date="2023" name="Front. Microbiol.">
        <title>Phylogeography and host specificity of Pasteurellaceae pathogenic to sea-farmed fish in the north-east Atlantic.</title>
        <authorList>
            <person name="Gulla S."/>
            <person name="Colquhoun D.J."/>
            <person name="Olsen A.B."/>
            <person name="Spilsberg B."/>
            <person name="Lagesen K."/>
            <person name="Aakesson C.P."/>
            <person name="Strom S."/>
            <person name="Manji F."/>
            <person name="Birkbeck T.H."/>
            <person name="Nilsen H.K."/>
        </authorList>
    </citation>
    <scope>NUCLEOTIDE SEQUENCE</scope>
    <source>
        <strain evidence="9">VIB1234</strain>
    </source>
</reference>
<evidence type="ECO:0000256" key="5">
    <source>
        <dbReference type="ARBA" id="ARBA00022807"/>
    </source>
</evidence>
<dbReference type="SUPFAM" id="SSF102712">
    <property type="entry name" value="JAB1/MPN domain"/>
    <property type="match status" value="1"/>
</dbReference>
<dbReference type="EMBL" id="JASAYJ010000006">
    <property type="protein sequence ID" value="MDP8186984.1"/>
    <property type="molecule type" value="Genomic_DNA"/>
</dbReference>
<keyword evidence="2" id="KW-0645">Protease</keyword>
<dbReference type="GO" id="GO:0006508">
    <property type="term" value="P:proteolysis"/>
    <property type="evidence" value="ECO:0007669"/>
    <property type="project" value="UniProtKB-KW"/>
</dbReference>
<dbReference type="InterPro" id="IPR000064">
    <property type="entry name" value="NLP_P60_dom"/>
</dbReference>
<dbReference type="GO" id="GO:0008270">
    <property type="term" value="F:zinc ion binding"/>
    <property type="evidence" value="ECO:0007669"/>
    <property type="project" value="TreeGrafter"/>
</dbReference>
<keyword evidence="7" id="KW-0482">Metalloprotease</keyword>
<keyword evidence="3" id="KW-0479">Metal-binding</keyword>
<dbReference type="InterPro" id="IPR028090">
    <property type="entry name" value="JAB_dom_prok"/>
</dbReference>
<dbReference type="Pfam" id="PF14464">
    <property type="entry name" value="Prok-JAB"/>
    <property type="match status" value="1"/>
</dbReference>